<dbReference type="Pfam" id="PF01408">
    <property type="entry name" value="GFO_IDH_MocA"/>
    <property type="match status" value="1"/>
</dbReference>
<accession>A0AAU7C7L9</accession>
<dbReference type="SUPFAM" id="SSF55347">
    <property type="entry name" value="Glyceraldehyde-3-phosphate dehydrogenase-like, C-terminal domain"/>
    <property type="match status" value="1"/>
</dbReference>
<dbReference type="GO" id="GO:0000166">
    <property type="term" value="F:nucleotide binding"/>
    <property type="evidence" value="ECO:0007669"/>
    <property type="project" value="InterPro"/>
</dbReference>
<evidence type="ECO:0000259" key="3">
    <source>
        <dbReference type="Pfam" id="PF19051"/>
    </source>
</evidence>
<keyword evidence="1" id="KW-0732">Signal</keyword>
<dbReference type="Pfam" id="PF19051">
    <property type="entry name" value="GFO_IDH_MocA_C2"/>
    <property type="match status" value="1"/>
</dbReference>
<dbReference type="InterPro" id="IPR000683">
    <property type="entry name" value="Gfo/Idh/MocA-like_OxRdtase_N"/>
</dbReference>
<dbReference type="Gene3D" id="3.30.360.10">
    <property type="entry name" value="Dihydrodipicolinate Reductase, domain 2"/>
    <property type="match status" value="1"/>
</dbReference>
<dbReference type="PANTHER" id="PTHR43818:SF10">
    <property type="entry name" value="NADH-DEPENDENT DEHYDROGENASE-RELATED"/>
    <property type="match status" value="1"/>
</dbReference>
<dbReference type="InterPro" id="IPR043906">
    <property type="entry name" value="Gfo/Idh/MocA_OxRdtase_bact_C"/>
</dbReference>
<feature type="domain" description="Gfo/Idh/MocA-like oxidoreductase N-terminal" evidence="2">
    <location>
        <begin position="39"/>
        <end position="155"/>
    </location>
</feature>
<dbReference type="InterPro" id="IPR036291">
    <property type="entry name" value="NAD(P)-bd_dom_sf"/>
</dbReference>
<gene>
    <name evidence="4" type="ORF">V5E97_22595</name>
</gene>
<organism evidence="4">
    <name type="scientific">Singulisphaera sp. Ch08</name>
    <dbReference type="NCBI Taxonomy" id="3120278"/>
    <lineage>
        <taxon>Bacteria</taxon>
        <taxon>Pseudomonadati</taxon>
        <taxon>Planctomycetota</taxon>
        <taxon>Planctomycetia</taxon>
        <taxon>Isosphaerales</taxon>
        <taxon>Isosphaeraceae</taxon>
        <taxon>Singulisphaera</taxon>
    </lineage>
</organism>
<sequence>MANHLNRRDLFRRMAATSAALAASGLPAWAAPKSANEKLNIGIIGTSGRALGNISGVEGENIVAVCDIDDNLLGRASDRFSAAKTYVDFRKLLEEQRDLDAVVISTADHTHIPAAVMAMRLGKHVYCEKPLSHFVSEARLAAKVAAETKVATQMGTQIHATDNYRRVVELVRSGAIGPISECHVWCGKTWSGGERPKDTPPVPKNIHWDLWLGAAPERPYHPTYQPANWRRWWDFGSGTLGDMACHLMDLPFWALDLRHPTTVESEGPAVHPETTPNWMVVKYEFPARGDAPPIKLNWYDGDKRPPLLEEAKLPAWDMGVLFVGKKGMLQADYGRRLLLPRDDFRDFKAPEPSIANSIGHHAEWINACKTGSPTTCNFDYSGALTESVLLGNVAFRLGQKIEWDAANLKATNCPNADAYIQREYRKGWAL</sequence>
<evidence type="ECO:0000313" key="4">
    <source>
        <dbReference type="EMBL" id="XBH01138.1"/>
    </source>
</evidence>
<dbReference type="PANTHER" id="PTHR43818">
    <property type="entry name" value="BCDNA.GH03377"/>
    <property type="match status" value="1"/>
</dbReference>
<dbReference type="InterPro" id="IPR050463">
    <property type="entry name" value="Gfo/Idh/MocA_oxidrdct_glycsds"/>
</dbReference>
<dbReference type="PROSITE" id="PS51318">
    <property type="entry name" value="TAT"/>
    <property type="match status" value="1"/>
</dbReference>
<dbReference type="RefSeq" id="WP_406693828.1">
    <property type="nucleotide sequence ID" value="NZ_CP155447.1"/>
</dbReference>
<reference evidence="4" key="1">
    <citation type="submission" date="2024-05" db="EMBL/GenBank/DDBJ databases">
        <title>Planctomycetes of the genus Singulisphaera possess chitinolytic capabilities.</title>
        <authorList>
            <person name="Ivanova A."/>
        </authorList>
    </citation>
    <scope>NUCLEOTIDE SEQUENCE</scope>
    <source>
        <strain evidence="4">Ch08T</strain>
    </source>
</reference>
<dbReference type="InterPro" id="IPR006311">
    <property type="entry name" value="TAT_signal"/>
</dbReference>
<dbReference type="SUPFAM" id="SSF51735">
    <property type="entry name" value="NAD(P)-binding Rossmann-fold domains"/>
    <property type="match status" value="1"/>
</dbReference>
<evidence type="ECO:0000259" key="2">
    <source>
        <dbReference type="Pfam" id="PF01408"/>
    </source>
</evidence>
<dbReference type="EMBL" id="CP155447">
    <property type="protein sequence ID" value="XBH01138.1"/>
    <property type="molecule type" value="Genomic_DNA"/>
</dbReference>
<feature type="signal peptide" evidence="1">
    <location>
        <begin position="1"/>
        <end position="30"/>
    </location>
</feature>
<evidence type="ECO:0000256" key="1">
    <source>
        <dbReference type="SAM" id="SignalP"/>
    </source>
</evidence>
<dbReference type="Gene3D" id="3.40.50.720">
    <property type="entry name" value="NAD(P)-binding Rossmann-like Domain"/>
    <property type="match status" value="1"/>
</dbReference>
<name>A0AAU7C7L9_9BACT</name>
<feature type="chain" id="PRO_5043470346" evidence="1">
    <location>
        <begin position="31"/>
        <end position="430"/>
    </location>
</feature>
<feature type="domain" description="Gfo/Idh/MocA-like oxidoreductase bacterial type C-terminal" evidence="3">
    <location>
        <begin position="189"/>
        <end position="285"/>
    </location>
</feature>
<proteinExistence type="predicted"/>
<dbReference type="AlphaFoldDB" id="A0AAU7C7L9"/>
<protein>
    <submittedName>
        <fullName evidence="4">Gfo/Idh/MocA family oxidoreductase</fullName>
    </submittedName>
</protein>